<name>A0ABX1V9X5_9PLAN</name>
<feature type="transmembrane region" description="Helical" evidence="1">
    <location>
        <begin position="153"/>
        <end position="182"/>
    </location>
</feature>
<dbReference type="Proteomes" id="UP000609651">
    <property type="component" value="Unassembled WGS sequence"/>
</dbReference>
<comment type="caution">
    <text evidence="3">The sequence shown here is derived from an EMBL/GenBank/DDBJ whole genome shotgun (WGS) entry which is preliminary data.</text>
</comment>
<feature type="transmembrane region" description="Helical" evidence="1">
    <location>
        <begin position="238"/>
        <end position="257"/>
    </location>
</feature>
<evidence type="ECO:0000313" key="3">
    <source>
        <dbReference type="EMBL" id="NNJ24854.1"/>
    </source>
</evidence>
<evidence type="ECO:0000313" key="4">
    <source>
        <dbReference type="Proteomes" id="UP000609651"/>
    </source>
</evidence>
<evidence type="ECO:0000259" key="2">
    <source>
        <dbReference type="Pfam" id="PF12158"/>
    </source>
</evidence>
<feature type="domain" description="DUF3592" evidence="2">
    <location>
        <begin position="63"/>
        <end position="148"/>
    </location>
</feature>
<dbReference type="InterPro" id="IPR021994">
    <property type="entry name" value="DUF3592"/>
</dbReference>
<reference evidence="3 4" key="1">
    <citation type="journal article" date="2020" name="Syst. Appl. Microbiol.">
        <title>Alienimonas chondri sp. nov., a novel planctomycete isolated from the biofilm of the red alga Chondrus crispus.</title>
        <authorList>
            <person name="Vitorino I."/>
            <person name="Albuquerque L."/>
            <person name="Wiegand S."/>
            <person name="Kallscheuer N."/>
            <person name="da Costa M.S."/>
            <person name="Lobo-da-Cunha A."/>
            <person name="Jogler C."/>
            <person name="Lage O.M."/>
        </authorList>
    </citation>
    <scope>NUCLEOTIDE SEQUENCE [LARGE SCALE GENOMIC DNA]</scope>
    <source>
        <strain evidence="3 4">LzC2</strain>
    </source>
</reference>
<dbReference type="EMBL" id="WTPX01000018">
    <property type="protein sequence ID" value="NNJ24854.1"/>
    <property type="molecule type" value="Genomic_DNA"/>
</dbReference>
<dbReference type="Pfam" id="PF12158">
    <property type="entry name" value="DUF3592"/>
    <property type="match status" value="1"/>
</dbReference>
<proteinExistence type="predicted"/>
<evidence type="ECO:0000256" key="1">
    <source>
        <dbReference type="SAM" id="Phobius"/>
    </source>
</evidence>
<feature type="transmembrane region" description="Helical" evidence="1">
    <location>
        <begin position="23"/>
        <end position="48"/>
    </location>
</feature>
<dbReference type="RefSeq" id="WP_171184246.1">
    <property type="nucleotide sequence ID" value="NZ_WTPX01000018.1"/>
</dbReference>
<sequence>MPSDAPDAAAAALERVGIRFGTVFVGLFMTAWITFWIGGIIFAAAVMLPGAKLAIRSANFPQVDGRVTRCKIDVSHGGEDGPSYALDLAYVYEVAGRSYVGTRYDTTVVSNNDRGWHDRTANALKPGTVVPVYYAPDDPSVALLVPGVTGGHLFIVLFALPFLAIATLVLGGMSAAALGAVTGRSARGAFDAGGMKRWDTGSLPSLVSAAGMAVAVLGAVGFAGTFLVAFTAGFRPPLWFPAGILLLGALLAGYLAAKVYRKRSSGAEDVVLDPTRRLVALPITEGRESRVVVPYDDVRRVEVARKRAHRGRGVSGVALYLAPEAAAEAGVEPKQRLTPFRSGLKLCDRDRRLMEWLEEELSSNADPDLPSRSVV</sequence>
<organism evidence="3 4">
    <name type="scientific">Alienimonas chondri</name>
    <dbReference type="NCBI Taxonomy" id="2681879"/>
    <lineage>
        <taxon>Bacteria</taxon>
        <taxon>Pseudomonadati</taxon>
        <taxon>Planctomycetota</taxon>
        <taxon>Planctomycetia</taxon>
        <taxon>Planctomycetales</taxon>
        <taxon>Planctomycetaceae</taxon>
        <taxon>Alienimonas</taxon>
    </lineage>
</organism>
<keyword evidence="1" id="KW-0472">Membrane</keyword>
<gene>
    <name evidence="3" type="ORF">LzC2_09140</name>
</gene>
<protein>
    <recommendedName>
        <fullName evidence="2">DUF3592 domain-containing protein</fullName>
    </recommendedName>
</protein>
<accession>A0ABX1V9X5</accession>
<keyword evidence="1" id="KW-0812">Transmembrane</keyword>
<keyword evidence="1" id="KW-1133">Transmembrane helix</keyword>
<keyword evidence="4" id="KW-1185">Reference proteome</keyword>
<feature type="transmembrane region" description="Helical" evidence="1">
    <location>
        <begin position="203"/>
        <end position="232"/>
    </location>
</feature>